<dbReference type="PROSITE" id="PS50076">
    <property type="entry name" value="DNAJ_2"/>
    <property type="match status" value="1"/>
</dbReference>
<gene>
    <name evidence="2" type="primary">DNAJC11</name>
    <name evidence="2" type="ORF">FOL47_000014</name>
</gene>
<dbReference type="CDD" id="cd06257">
    <property type="entry name" value="DnaJ"/>
    <property type="match status" value="1"/>
</dbReference>
<evidence type="ECO:0000259" key="1">
    <source>
        <dbReference type="PROSITE" id="PS50076"/>
    </source>
</evidence>
<dbReference type="PANTHER" id="PTHR44157">
    <property type="entry name" value="DNAJ HOMOLOG SUBFAMILY C MEMBER 11"/>
    <property type="match status" value="1"/>
</dbReference>
<dbReference type="Gene3D" id="1.10.287.110">
    <property type="entry name" value="DnaJ domain"/>
    <property type="match status" value="1"/>
</dbReference>
<dbReference type="PANTHER" id="PTHR44157:SF1">
    <property type="entry name" value="DNAJ HOMOLOG SUBFAMILY C MEMBER 11"/>
    <property type="match status" value="1"/>
</dbReference>
<dbReference type="SMART" id="SM00271">
    <property type="entry name" value="DnaJ"/>
    <property type="match status" value="1"/>
</dbReference>
<dbReference type="Proteomes" id="UP000591131">
    <property type="component" value="Unassembled WGS sequence"/>
</dbReference>
<dbReference type="InterPro" id="IPR052243">
    <property type="entry name" value="Mito_inner_membrane_organizer"/>
</dbReference>
<sequence>MSSLLVVPSDITIIEEKNKIAKRRIRTLEKTGLAMMLPVFHWRYSKLDKHDMYNILRRKFDPSASDPAIDICRRRQESVRRRVIAQNGLLPGLFLGFSLPWWSLRKYNYQSKLIALPFCAYLGAICGRIAGHGLSWRWVETDRQRMLAFRHASLVIPPRDTLTLHKAPPHAIHRFALWPALVNKAMRRLRRLPASGAHNILLHIARSKGPRGPNPVTVAPLCRAVLMKVVWHERDDPQWMRTAAGVCGLAVSRVGVDWKAHIPVRYRAAVLRDISRAVESVAEAIDASTDGSSIGYVCEAVRTLGLESKQFTNTVMDAIANTADEGRKFGPLSLVQVVSFLADYAVSDSSRTLPDGLGKIVEWRVSCHWPEISGQNLADLLVGMESLGWLSDELIVNSARRVAFTLHASLRPQDILKILPIIVRSSADLEDSTIIDASRALVGRMILFSKLDIILADVTALLMLWREAVRSGHGELFPSGFKPWLRNQLAIRGDDTVNSSTVMDILEAMHTGQPQTRDALSLGLSGVLPSCTGHTLLRYLHYLSFYFTPSGAASAPEDLFDWTESLLKAVRSNTDFASLALGLGVCARVDRVDSATALLTRFTQETEMMILSPSGSPRDWALWAGIYDSMARLRLRDFCSDQEPVVLPVGLSSATMALLVHACYVLDIKVDLDSVLASATSGFGWSSLSAEGMSQLLVALWAQLDLGFSGGTVSEAGNSCRQLKLYAFIEEGLQTLSSRLDALPMGTDLPRSLPLLAAMVGGTARRSGVCVPLRCMEVFANISEFLTDSESSSLRSSSSSYRTEVYSTLKRLVQVDNCLPFKEALVKAQANPHRLRTGGMSQTVLHRRLGQEADVEAGPTTEDPEDRELYGEDSVTISRRVSSGVCGIPIDLLFYKESVLRGVGFAPTFVGGGVRFTRERPESRMVPEEGDATEKSREKFREAAVHVKMHLYDLLHVARDSDADGIRQGYLEQSKLHHPDKRASQGGDPEAFRQINYAYRVLSNPTMRAFYDKYGPEGISLADGIVVKQDETLANLERRVRAMVRSNEEMKVQRMFQLQGEMTTGLKFRDLHSAPRWAYTSFTHGMGITAGRHNFTVVTASHVQANGGGVGKMTFFWQTGWSPYMQSRVMVDTVAGQWWPPAIEGVVTRQVGQHSTLRQTVSWTQAGGVGAAMTWGLQLFKDWSGSVTLAVGHGNHAAFEIEKTNPEIGGDDDLARMKAWDRCTMKYNFSIEGEGNVAFEAKAVLPFSGGFEISCGPTMSLATGAGIELKCSQQLNGAESLSDWEELDGAFPTLVQWSLMLRWPNFDSAILKFRFTRGGAAFTLPLEFSVPGDNTGVAMATSIFLAAPLAVKVVRETVRRLKKD</sequence>
<accession>A0A7J6N3I0</accession>
<feature type="domain" description="J" evidence="1">
    <location>
        <begin position="950"/>
        <end position="1015"/>
    </location>
</feature>
<evidence type="ECO:0000313" key="2">
    <source>
        <dbReference type="EMBL" id="KAF4678286.1"/>
    </source>
</evidence>
<proteinExistence type="predicted"/>
<dbReference type="InterPro" id="IPR036869">
    <property type="entry name" value="J_dom_sf"/>
</dbReference>
<comment type="caution">
    <text evidence="2">The sequence shown here is derived from an EMBL/GenBank/DDBJ whole genome shotgun (WGS) entry which is preliminary data.</text>
</comment>
<dbReference type="EMBL" id="JAAPAO010000001">
    <property type="protein sequence ID" value="KAF4678286.1"/>
    <property type="molecule type" value="Genomic_DNA"/>
</dbReference>
<organism evidence="2 3">
    <name type="scientific">Perkinsus chesapeaki</name>
    <name type="common">Clam parasite</name>
    <name type="synonym">Perkinsus andrewsi</name>
    <dbReference type="NCBI Taxonomy" id="330153"/>
    <lineage>
        <taxon>Eukaryota</taxon>
        <taxon>Sar</taxon>
        <taxon>Alveolata</taxon>
        <taxon>Perkinsozoa</taxon>
        <taxon>Perkinsea</taxon>
        <taxon>Perkinsida</taxon>
        <taxon>Perkinsidae</taxon>
        <taxon>Perkinsus</taxon>
    </lineage>
</organism>
<dbReference type="Pfam" id="PF00226">
    <property type="entry name" value="DnaJ"/>
    <property type="match status" value="1"/>
</dbReference>
<dbReference type="PRINTS" id="PR00625">
    <property type="entry name" value="JDOMAIN"/>
</dbReference>
<evidence type="ECO:0000313" key="3">
    <source>
        <dbReference type="Proteomes" id="UP000591131"/>
    </source>
</evidence>
<keyword evidence="3" id="KW-1185">Reference proteome</keyword>
<reference evidence="2 3" key="1">
    <citation type="submission" date="2020-04" db="EMBL/GenBank/DDBJ databases">
        <title>Perkinsus chesapeaki whole genome sequence.</title>
        <authorList>
            <person name="Bogema D.R."/>
        </authorList>
    </citation>
    <scope>NUCLEOTIDE SEQUENCE [LARGE SCALE GENOMIC DNA]</scope>
    <source>
        <strain evidence="2">ATCC PRA-425</strain>
    </source>
</reference>
<dbReference type="SUPFAM" id="SSF46565">
    <property type="entry name" value="Chaperone J-domain"/>
    <property type="match status" value="1"/>
</dbReference>
<dbReference type="InterPro" id="IPR001623">
    <property type="entry name" value="DnaJ_domain"/>
</dbReference>
<dbReference type="GO" id="GO:0042407">
    <property type="term" value="P:cristae formation"/>
    <property type="evidence" value="ECO:0007669"/>
    <property type="project" value="TreeGrafter"/>
</dbReference>
<name>A0A7J6N3I0_PERCH</name>
<dbReference type="OrthoDB" id="445556at2759"/>
<dbReference type="GO" id="GO:0005739">
    <property type="term" value="C:mitochondrion"/>
    <property type="evidence" value="ECO:0007669"/>
    <property type="project" value="GOC"/>
</dbReference>
<protein>
    <submittedName>
        <fullName evidence="2">DnaJ (Hsp40), sub C, member 11</fullName>
    </submittedName>
</protein>